<proteinExistence type="predicted"/>
<sequence>MRGLGTLVNFLAVIAGSGLGLFFKSGLKQRFHEILIQACGLATLFIGLGGAMTGLMKLSEKGTFETTNTMLLVFSLVIGGLIGELLQLETHMENLGGKLKSLLKANNDSQFVDGFVTATLVICVGAMAIVGSIRDGLTGDYTMLFAKAILDFIIVMVFASSMGIGVMLSAIPLLIYQGTITMSAVLISQYMDDTLISYLSCIGSVLIFGVGVNLIFGKKLRVGNLLPAILIPVVYFIFF</sequence>
<dbReference type="EMBL" id="AP023368">
    <property type="protein sequence ID" value="BCJ98783.1"/>
    <property type="molecule type" value="Genomic_DNA"/>
</dbReference>
<name>A0A7I8DJZ5_9FIRM</name>
<feature type="transmembrane region" description="Helical" evidence="1">
    <location>
        <begin position="195"/>
        <end position="216"/>
    </location>
</feature>
<accession>A0A7I8DJZ5</accession>
<dbReference type="KEGG" id="acht:bsdcttw_18240"/>
<feature type="transmembrane region" description="Helical" evidence="1">
    <location>
        <begin position="111"/>
        <end position="133"/>
    </location>
</feature>
<dbReference type="PANTHER" id="PTHR36111">
    <property type="entry name" value="INNER MEMBRANE PROTEIN-RELATED"/>
    <property type="match status" value="1"/>
</dbReference>
<feature type="transmembrane region" description="Helical" evidence="1">
    <location>
        <begin position="70"/>
        <end position="90"/>
    </location>
</feature>
<dbReference type="RefSeq" id="WP_185259088.1">
    <property type="nucleotide sequence ID" value="NZ_AP023368.1"/>
</dbReference>
<dbReference type="PANTHER" id="PTHR36111:SF2">
    <property type="entry name" value="INNER MEMBRANE PROTEIN"/>
    <property type="match status" value="1"/>
</dbReference>
<gene>
    <name evidence="2" type="ORF">bsdcttw_18240</name>
</gene>
<dbReference type="Pfam" id="PF04474">
    <property type="entry name" value="DUF554"/>
    <property type="match status" value="1"/>
</dbReference>
<evidence type="ECO:0000313" key="2">
    <source>
        <dbReference type="EMBL" id="BCJ98783.1"/>
    </source>
</evidence>
<reference evidence="2 3" key="1">
    <citation type="submission" date="2020-08" db="EMBL/GenBank/DDBJ databases">
        <title>Draft genome sequencing of an Anaerocolumna strain isolated from anoxic soil subjected to BSD treatment.</title>
        <authorList>
            <person name="Uek A."/>
            <person name="Tonouchi A."/>
        </authorList>
    </citation>
    <scope>NUCLEOTIDE SEQUENCE [LARGE SCALE GENOMIC DNA]</scope>
    <source>
        <strain evidence="2 3">CTTW</strain>
    </source>
</reference>
<evidence type="ECO:0000256" key="1">
    <source>
        <dbReference type="SAM" id="Phobius"/>
    </source>
</evidence>
<feature type="transmembrane region" description="Helical" evidence="1">
    <location>
        <begin position="6"/>
        <end position="23"/>
    </location>
</feature>
<keyword evidence="3" id="KW-1185">Reference proteome</keyword>
<dbReference type="Proteomes" id="UP000515703">
    <property type="component" value="Chromosome"/>
</dbReference>
<organism evidence="2 3">
    <name type="scientific">Anaerocolumna chitinilytica</name>
    <dbReference type="NCBI Taxonomy" id="1727145"/>
    <lineage>
        <taxon>Bacteria</taxon>
        <taxon>Bacillati</taxon>
        <taxon>Bacillota</taxon>
        <taxon>Clostridia</taxon>
        <taxon>Lachnospirales</taxon>
        <taxon>Lachnospiraceae</taxon>
        <taxon>Anaerocolumna</taxon>
    </lineage>
</organism>
<feature type="transmembrane region" description="Helical" evidence="1">
    <location>
        <begin position="153"/>
        <end position="175"/>
    </location>
</feature>
<keyword evidence="1" id="KW-1133">Transmembrane helix</keyword>
<reference evidence="2 3" key="2">
    <citation type="submission" date="2020-08" db="EMBL/GenBank/DDBJ databases">
        <authorList>
            <person name="Ueki A."/>
            <person name="Tonouchi A."/>
        </authorList>
    </citation>
    <scope>NUCLEOTIDE SEQUENCE [LARGE SCALE GENOMIC DNA]</scope>
    <source>
        <strain evidence="2 3">CTTW</strain>
    </source>
</reference>
<protein>
    <submittedName>
        <fullName evidence="2">Membrane protein</fullName>
    </submittedName>
</protein>
<dbReference type="InterPro" id="IPR007563">
    <property type="entry name" value="DUF554"/>
</dbReference>
<feature type="transmembrane region" description="Helical" evidence="1">
    <location>
        <begin position="222"/>
        <end position="238"/>
    </location>
</feature>
<dbReference type="AlphaFoldDB" id="A0A7I8DJZ5"/>
<evidence type="ECO:0000313" key="3">
    <source>
        <dbReference type="Proteomes" id="UP000515703"/>
    </source>
</evidence>
<feature type="transmembrane region" description="Helical" evidence="1">
    <location>
        <begin position="35"/>
        <end position="58"/>
    </location>
</feature>
<keyword evidence="1" id="KW-0812">Transmembrane</keyword>
<keyword evidence="1" id="KW-0472">Membrane</keyword>